<evidence type="ECO:0000313" key="2">
    <source>
        <dbReference type="Proteomes" id="UP000050761"/>
    </source>
</evidence>
<accession>A0A3P8HQ63</accession>
<organism evidence="2 3">
    <name type="scientific">Heligmosomoides polygyrus</name>
    <name type="common">Parasitic roundworm</name>
    <dbReference type="NCBI Taxonomy" id="6339"/>
    <lineage>
        <taxon>Eukaryota</taxon>
        <taxon>Metazoa</taxon>
        <taxon>Ecdysozoa</taxon>
        <taxon>Nematoda</taxon>
        <taxon>Chromadorea</taxon>
        <taxon>Rhabditida</taxon>
        <taxon>Rhabditina</taxon>
        <taxon>Rhabditomorpha</taxon>
        <taxon>Strongyloidea</taxon>
        <taxon>Heligmosomidae</taxon>
        <taxon>Heligmosomoides</taxon>
    </lineage>
</organism>
<sequence>MLLHQKAGGMNGIDGATPLQGRAALLLPNWDRCTFLPIIRHLLLRYKVVEKLGQQLQGQQNFDFITSAGKSCEPVAFPGLIFLRAASVSSTVILWTGPWIGTTEGTAG</sequence>
<evidence type="ECO:0000313" key="3">
    <source>
        <dbReference type="WBParaSite" id="HPBE_0002496301-mRNA-1"/>
    </source>
</evidence>
<dbReference type="EMBL" id="UZAH01037143">
    <property type="protein sequence ID" value="VDP48273.1"/>
    <property type="molecule type" value="Genomic_DNA"/>
</dbReference>
<dbReference type="Proteomes" id="UP000050761">
    <property type="component" value="Unassembled WGS sequence"/>
</dbReference>
<evidence type="ECO:0000313" key="1">
    <source>
        <dbReference type="EMBL" id="VDP48273.1"/>
    </source>
</evidence>
<dbReference type="AlphaFoldDB" id="A0A183GQJ3"/>
<reference evidence="1 2" key="1">
    <citation type="submission" date="2018-11" db="EMBL/GenBank/DDBJ databases">
        <authorList>
            <consortium name="Pathogen Informatics"/>
        </authorList>
    </citation>
    <scope>NUCLEOTIDE SEQUENCE [LARGE SCALE GENOMIC DNA]</scope>
</reference>
<gene>
    <name evidence="1" type="ORF">HPBE_LOCUS24962</name>
</gene>
<accession>A0A183GQJ3</accession>
<keyword evidence="2" id="KW-1185">Reference proteome</keyword>
<reference evidence="3" key="2">
    <citation type="submission" date="2019-09" db="UniProtKB">
        <authorList>
            <consortium name="WormBaseParasite"/>
        </authorList>
    </citation>
    <scope>IDENTIFICATION</scope>
</reference>
<protein>
    <submittedName>
        <fullName evidence="1 3">Uncharacterized protein</fullName>
    </submittedName>
</protein>
<proteinExistence type="predicted"/>
<dbReference type="WBParaSite" id="HPBE_0002496301-mRNA-1">
    <property type="protein sequence ID" value="HPBE_0002496301-mRNA-1"/>
    <property type="gene ID" value="HPBE_0002496301"/>
</dbReference>
<name>A0A183GQJ3_HELPZ</name>